<accession>A0A1X9LH20</accession>
<dbReference type="InterPro" id="IPR050155">
    <property type="entry name" value="HAD-like_hydrolase_sf"/>
</dbReference>
<name>A0A1X9LH20_9MICO</name>
<proteinExistence type="predicted"/>
<dbReference type="KEGG" id="cphy:B5808_03705"/>
<organism evidence="1 2">
    <name type="scientific">Cnuibacter physcomitrellae</name>
    <dbReference type="NCBI Taxonomy" id="1619308"/>
    <lineage>
        <taxon>Bacteria</taxon>
        <taxon>Bacillati</taxon>
        <taxon>Actinomycetota</taxon>
        <taxon>Actinomycetes</taxon>
        <taxon>Micrococcales</taxon>
        <taxon>Microbacteriaceae</taxon>
        <taxon>Cnuibacter</taxon>
    </lineage>
</organism>
<dbReference type="AlphaFoldDB" id="A0A1X9LH20"/>
<reference evidence="1 2" key="1">
    <citation type="submission" date="2017-04" db="EMBL/GenBank/DDBJ databases">
        <authorList>
            <person name="Afonso C.L."/>
            <person name="Miller P.J."/>
            <person name="Scott M.A."/>
            <person name="Spackman E."/>
            <person name="Goraichik I."/>
            <person name="Dimitrov K.M."/>
            <person name="Suarez D.L."/>
            <person name="Swayne D.E."/>
        </authorList>
    </citation>
    <scope>NUCLEOTIDE SEQUENCE [LARGE SCALE GENOMIC DNA]</scope>
    <source>
        <strain evidence="2">XA(T)</strain>
    </source>
</reference>
<dbReference type="STRING" id="1619308.B5808_03705"/>
<gene>
    <name evidence="1" type="ORF">B5808_03705</name>
</gene>
<protein>
    <submittedName>
        <fullName evidence="1">Uncharacterized protein</fullName>
    </submittedName>
</protein>
<dbReference type="PANTHER" id="PTHR43434">
    <property type="entry name" value="PHOSPHOGLYCOLATE PHOSPHATASE"/>
    <property type="match status" value="1"/>
</dbReference>
<dbReference type="GO" id="GO:0006281">
    <property type="term" value="P:DNA repair"/>
    <property type="evidence" value="ECO:0007669"/>
    <property type="project" value="TreeGrafter"/>
</dbReference>
<dbReference type="SUPFAM" id="SSF56784">
    <property type="entry name" value="HAD-like"/>
    <property type="match status" value="1"/>
</dbReference>
<dbReference type="PANTHER" id="PTHR43434:SF1">
    <property type="entry name" value="PHOSPHOGLYCOLATE PHOSPHATASE"/>
    <property type="match status" value="1"/>
</dbReference>
<dbReference type="Proteomes" id="UP000192775">
    <property type="component" value="Chromosome"/>
</dbReference>
<dbReference type="InterPro" id="IPR036412">
    <property type="entry name" value="HAD-like_sf"/>
</dbReference>
<evidence type="ECO:0000313" key="2">
    <source>
        <dbReference type="Proteomes" id="UP000192775"/>
    </source>
</evidence>
<dbReference type="GO" id="GO:0008967">
    <property type="term" value="F:phosphoglycolate phosphatase activity"/>
    <property type="evidence" value="ECO:0007669"/>
    <property type="project" value="TreeGrafter"/>
</dbReference>
<dbReference type="InterPro" id="IPR041492">
    <property type="entry name" value="HAD_2"/>
</dbReference>
<evidence type="ECO:0000313" key="1">
    <source>
        <dbReference type="EMBL" id="ARJ04427.1"/>
    </source>
</evidence>
<dbReference type="EMBL" id="CP020715">
    <property type="protein sequence ID" value="ARJ04427.1"/>
    <property type="molecule type" value="Genomic_DNA"/>
</dbReference>
<sequence length="217" mass="22686">MVAPALPPPRRLSGTMVVFGWTGTLVVDADRMRAALNVVLATRGLPALGEAEFGARFKLPMATVFSDLGVLEDEAADAEAEWGVELGRAHAHLREGAAAVLDDLASAGCWLGVVSSASAAAIRYDHRTLQVPSVFHSIVPSVSDRYATLMGLRPHRAEALFVGDTTQEMRSASAAGFVALGLASDRGASDALRCAGAAAVIRDLDELVPLVERLAVA</sequence>
<dbReference type="Pfam" id="PF13419">
    <property type="entry name" value="HAD_2"/>
    <property type="match status" value="1"/>
</dbReference>
<dbReference type="RefSeq" id="WP_085018521.1">
    <property type="nucleotide sequence ID" value="NZ_BMHD01000001.1"/>
</dbReference>
<keyword evidence="2" id="KW-1185">Reference proteome</keyword>
<dbReference type="InterPro" id="IPR023214">
    <property type="entry name" value="HAD_sf"/>
</dbReference>
<dbReference type="GO" id="GO:0005829">
    <property type="term" value="C:cytosol"/>
    <property type="evidence" value="ECO:0007669"/>
    <property type="project" value="TreeGrafter"/>
</dbReference>
<dbReference type="Gene3D" id="3.40.50.1000">
    <property type="entry name" value="HAD superfamily/HAD-like"/>
    <property type="match status" value="1"/>
</dbReference>